<protein>
    <submittedName>
        <fullName evidence="2">Phytanoyl-CoA dioxygenase</fullName>
    </submittedName>
</protein>
<dbReference type="KEGG" id="hoh:Hoch_0914"/>
<keyword evidence="2" id="KW-0560">Oxidoreductase</keyword>
<dbReference type="Gene3D" id="2.60.120.620">
    <property type="entry name" value="q2cbj1_9rhob like domain"/>
    <property type="match status" value="1"/>
</dbReference>
<dbReference type="PANTHER" id="PTHR20883">
    <property type="entry name" value="PHYTANOYL-COA DIOXYGENASE DOMAIN CONTAINING 1"/>
    <property type="match status" value="1"/>
</dbReference>
<dbReference type="AlphaFoldDB" id="D0LPF7"/>
<dbReference type="Pfam" id="PF05721">
    <property type="entry name" value="PhyH"/>
    <property type="match status" value="1"/>
</dbReference>
<evidence type="ECO:0000313" key="3">
    <source>
        <dbReference type="Proteomes" id="UP000001880"/>
    </source>
</evidence>
<reference evidence="2 3" key="1">
    <citation type="journal article" date="2010" name="Stand. Genomic Sci.">
        <title>Complete genome sequence of Haliangium ochraceum type strain (SMP-2).</title>
        <authorList>
            <consortium name="US DOE Joint Genome Institute (JGI-PGF)"/>
            <person name="Ivanova N."/>
            <person name="Daum C."/>
            <person name="Lang E."/>
            <person name="Abt B."/>
            <person name="Kopitz M."/>
            <person name="Saunders E."/>
            <person name="Lapidus A."/>
            <person name="Lucas S."/>
            <person name="Glavina Del Rio T."/>
            <person name="Nolan M."/>
            <person name="Tice H."/>
            <person name="Copeland A."/>
            <person name="Cheng J.F."/>
            <person name="Chen F."/>
            <person name="Bruce D."/>
            <person name="Goodwin L."/>
            <person name="Pitluck S."/>
            <person name="Mavromatis K."/>
            <person name="Pati A."/>
            <person name="Mikhailova N."/>
            <person name="Chen A."/>
            <person name="Palaniappan K."/>
            <person name="Land M."/>
            <person name="Hauser L."/>
            <person name="Chang Y.J."/>
            <person name="Jeffries C.D."/>
            <person name="Detter J.C."/>
            <person name="Brettin T."/>
            <person name="Rohde M."/>
            <person name="Goker M."/>
            <person name="Bristow J."/>
            <person name="Markowitz V."/>
            <person name="Eisen J.A."/>
            <person name="Hugenholtz P."/>
            <person name="Kyrpides N.C."/>
            <person name="Klenk H.P."/>
        </authorList>
    </citation>
    <scope>NUCLEOTIDE SEQUENCE [LARGE SCALE GENOMIC DNA]</scope>
    <source>
        <strain evidence="3">DSM 14365 / CIP 107738 / JCM 11303 / AJ 13395 / SMP-2</strain>
    </source>
</reference>
<dbReference type="PANTHER" id="PTHR20883:SF48">
    <property type="entry name" value="ECTOINE DIOXYGENASE"/>
    <property type="match status" value="1"/>
</dbReference>
<evidence type="ECO:0000313" key="2">
    <source>
        <dbReference type="EMBL" id="ACY13522.1"/>
    </source>
</evidence>
<dbReference type="STRING" id="502025.Hoch_0914"/>
<name>D0LPF7_HALO1</name>
<dbReference type="Proteomes" id="UP000001880">
    <property type="component" value="Chromosome"/>
</dbReference>
<dbReference type="EMBL" id="CP001804">
    <property type="protein sequence ID" value="ACY13522.1"/>
    <property type="molecule type" value="Genomic_DNA"/>
</dbReference>
<organism evidence="2 3">
    <name type="scientific">Haliangium ochraceum (strain DSM 14365 / JCM 11303 / SMP-2)</name>
    <dbReference type="NCBI Taxonomy" id="502025"/>
    <lineage>
        <taxon>Bacteria</taxon>
        <taxon>Pseudomonadati</taxon>
        <taxon>Myxococcota</taxon>
        <taxon>Polyangia</taxon>
        <taxon>Haliangiales</taxon>
        <taxon>Kofleriaceae</taxon>
        <taxon>Haliangium</taxon>
    </lineage>
</organism>
<dbReference type="HOGENOM" id="CLU_699741_0_0_7"/>
<dbReference type="OrthoDB" id="2560571at2"/>
<dbReference type="GO" id="GO:0016706">
    <property type="term" value="F:2-oxoglutarate-dependent dioxygenase activity"/>
    <property type="evidence" value="ECO:0007669"/>
    <property type="project" value="UniProtKB-ARBA"/>
</dbReference>
<dbReference type="SUPFAM" id="SSF51197">
    <property type="entry name" value="Clavaminate synthase-like"/>
    <property type="match status" value="1"/>
</dbReference>
<comment type="cofactor">
    <cofactor evidence="1">
        <name>Fe(2+)</name>
        <dbReference type="ChEBI" id="CHEBI:29033"/>
    </cofactor>
</comment>
<proteinExistence type="predicted"/>
<accession>D0LPF7</accession>
<dbReference type="GO" id="GO:0005506">
    <property type="term" value="F:iron ion binding"/>
    <property type="evidence" value="ECO:0007669"/>
    <property type="project" value="UniProtKB-ARBA"/>
</dbReference>
<evidence type="ECO:0000256" key="1">
    <source>
        <dbReference type="ARBA" id="ARBA00001954"/>
    </source>
</evidence>
<gene>
    <name evidence="2" type="ordered locus">Hoch_0914</name>
</gene>
<dbReference type="eggNOG" id="COG5285">
    <property type="taxonomic scope" value="Bacteria"/>
</dbReference>
<keyword evidence="2" id="KW-0223">Dioxygenase</keyword>
<sequence length="394" mass="43974">MTPTFDLRDPQARERARSYFDVHGYAVIDTVLAVDERAALRGALEALWARCASEQSLPVTEYLDNISQWRDLWRHETTFAGFLADPRNWQTAALFMGQGGARLLHDHVIAKPAGGSGTVPWHQDQPYWPVDIDYGVSCWCPLEDVGPDGGCLEVIDGSHRWGQSPPVDFIRDEYGALDTHTDRVALPLSAGGLVVLHSLTWHRSRSNRASGVRPAYITLWLPPDARYAPEQSPWHPVNEHVTVARGEVLDDDWFPCHGDRTTSATRPRRVLDDSPSAVDGLSMFNASKMVASQLRAILARADERFQSEPSSIDRMLTAPGAIAAIVRESIESGVVDALHRASMQTALERLRIASEAYRLHRARNVYNGAYVEWWRIAGAAWETHLERAVTAEEP</sequence>
<dbReference type="InterPro" id="IPR008775">
    <property type="entry name" value="Phytyl_CoA_dOase-like"/>
</dbReference>
<dbReference type="RefSeq" id="WP_012826141.1">
    <property type="nucleotide sequence ID" value="NC_013440.1"/>
</dbReference>
<keyword evidence="3" id="KW-1185">Reference proteome</keyword>